<dbReference type="Proteomes" id="UP000324800">
    <property type="component" value="Unassembled WGS sequence"/>
</dbReference>
<dbReference type="EMBL" id="SNRW01004250">
    <property type="protein sequence ID" value="KAA6387738.1"/>
    <property type="molecule type" value="Genomic_DNA"/>
</dbReference>
<gene>
    <name evidence="1" type="ORF">EZS28_016737</name>
</gene>
<proteinExistence type="predicted"/>
<comment type="caution">
    <text evidence="1">The sequence shown here is derived from an EMBL/GenBank/DDBJ whole genome shotgun (WGS) entry which is preliminary data.</text>
</comment>
<name>A0A5J4VYU2_9EUKA</name>
<dbReference type="AlphaFoldDB" id="A0A5J4VYU2"/>
<evidence type="ECO:0000313" key="2">
    <source>
        <dbReference type="Proteomes" id="UP000324800"/>
    </source>
</evidence>
<organism evidence="1 2">
    <name type="scientific">Streblomastix strix</name>
    <dbReference type="NCBI Taxonomy" id="222440"/>
    <lineage>
        <taxon>Eukaryota</taxon>
        <taxon>Metamonada</taxon>
        <taxon>Preaxostyla</taxon>
        <taxon>Oxymonadida</taxon>
        <taxon>Streblomastigidae</taxon>
        <taxon>Streblomastix</taxon>
    </lineage>
</organism>
<accession>A0A5J4VYU2</accession>
<protein>
    <submittedName>
        <fullName evidence="1">Uncharacterized protein</fullName>
    </submittedName>
</protein>
<feature type="non-terminal residue" evidence="1">
    <location>
        <position position="180"/>
    </location>
</feature>
<sequence length="180" mass="20732">MQSLTKICSALRFLYDRIWNNNTSKSVIQIPKLLQSLSALSRFKVGIHIREEIDRQRLKVRSWSRDFLSQIQLYGDEQIQADLVNIGYGRVMSITFSTAGGISEEQDKEIENGLMYISRFLREQHEGRNDWQPSFQPLPLLARRSEEQIEKEGANEELEAQMKNNGCYGSVQGYANEAKA</sequence>
<evidence type="ECO:0000313" key="1">
    <source>
        <dbReference type="EMBL" id="KAA6387738.1"/>
    </source>
</evidence>
<reference evidence="1 2" key="1">
    <citation type="submission" date="2019-03" db="EMBL/GenBank/DDBJ databases">
        <title>Single cell metagenomics reveals metabolic interactions within the superorganism composed of flagellate Streblomastix strix and complex community of Bacteroidetes bacteria on its surface.</title>
        <authorList>
            <person name="Treitli S.C."/>
            <person name="Kolisko M."/>
            <person name="Husnik F."/>
            <person name="Keeling P."/>
            <person name="Hampl V."/>
        </authorList>
    </citation>
    <scope>NUCLEOTIDE SEQUENCE [LARGE SCALE GENOMIC DNA]</scope>
    <source>
        <strain evidence="1">ST1C</strain>
    </source>
</reference>